<feature type="region of interest" description="Disordered" evidence="1">
    <location>
        <begin position="1"/>
        <end position="61"/>
    </location>
</feature>
<feature type="region of interest" description="Disordered" evidence="1">
    <location>
        <begin position="418"/>
        <end position="443"/>
    </location>
</feature>
<evidence type="ECO:0000256" key="1">
    <source>
        <dbReference type="SAM" id="MobiDB-lite"/>
    </source>
</evidence>
<feature type="compositionally biased region" description="Polar residues" evidence="1">
    <location>
        <begin position="544"/>
        <end position="554"/>
    </location>
</feature>
<evidence type="ECO:0000313" key="2">
    <source>
        <dbReference type="EMBL" id="CAF9902774.1"/>
    </source>
</evidence>
<dbReference type="EMBL" id="CAJPDR010000001">
    <property type="protein sequence ID" value="CAF9902774.1"/>
    <property type="molecule type" value="Genomic_DNA"/>
</dbReference>
<keyword evidence="3" id="KW-1185">Reference proteome</keyword>
<evidence type="ECO:0000313" key="3">
    <source>
        <dbReference type="Proteomes" id="UP000664203"/>
    </source>
</evidence>
<proteinExistence type="predicted"/>
<feature type="compositionally biased region" description="Low complexity" evidence="1">
    <location>
        <begin position="32"/>
        <end position="55"/>
    </location>
</feature>
<comment type="caution">
    <text evidence="2">The sequence shown here is derived from an EMBL/GenBank/DDBJ whole genome shotgun (WGS) entry which is preliminary data.</text>
</comment>
<gene>
    <name evidence="2" type="ORF">ALECFALPRED_000011</name>
</gene>
<dbReference type="AlphaFoldDB" id="A0A8H3ECL9"/>
<organism evidence="2 3">
    <name type="scientific">Alectoria fallacina</name>
    <dbReference type="NCBI Taxonomy" id="1903189"/>
    <lineage>
        <taxon>Eukaryota</taxon>
        <taxon>Fungi</taxon>
        <taxon>Dikarya</taxon>
        <taxon>Ascomycota</taxon>
        <taxon>Pezizomycotina</taxon>
        <taxon>Lecanoromycetes</taxon>
        <taxon>OSLEUM clade</taxon>
        <taxon>Lecanoromycetidae</taxon>
        <taxon>Lecanorales</taxon>
        <taxon>Lecanorineae</taxon>
        <taxon>Parmeliaceae</taxon>
        <taxon>Alectoria</taxon>
    </lineage>
</organism>
<protein>
    <submittedName>
        <fullName evidence="2">Uncharacterized protein</fullName>
    </submittedName>
</protein>
<accession>A0A8H3ECL9</accession>
<dbReference type="Proteomes" id="UP000664203">
    <property type="component" value="Unassembled WGS sequence"/>
</dbReference>
<sequence length="606" mass="63850">MHHGSLFAGQKRKRAELEIESQPQQLDRQISALQQAQAAPQQPPELAQPEDAQQQVAAGTTEAMQTTNELVTTLANALREPEYRWSVRMNTLRTICQLPPQDMARLNAVPGVHLLQILSVWLQAALQAGCGNRQKQQRNGDRLTQLLQTMLRLDVTTWTDAEFEALHSMLQQIIRSVGFPQAEAHAADLLAMIAAIPAPQAAQMPGIIEADATSQGAAAPEIVIVAAGKQSPAHSAVTQPEVGSLPPAQALASPTAANVTLSAAAAVAWLQPMPPPSLSSGHMLSRSAQSQPVPLLASSIKSVQAAISSSLAAVPWGQSALAPSAPSLQDSLHRQAQDNNTDTAQPSAGVPDVTQQYCPPAPSAVFQAHAAAASQPATSAPLEAGVHHNMPQHPQSHETALAGAASLYASLLANTPAAGRRSDSASTLQPSEHRDSEGAGQELQIPTTQAAIPSAHRDSQGAGAAADPSAAVFAAATRGHSRDLNLTKCCDSNQTVIQIAPGDNVILPLVDTTRQSSNISQPPAMESAALATSSGGGQALSDAANRNASHPQNHTDQLQQLIAAQLVRQYTLQQQQQRPAWQTHALHQFQPLRPNKPALRRLPTVR</sequence>
<feature type="compositionally biased region" description="Polar residues" evidence="1">
    <location>
        <begin position="337"/>
        <end position="346"/>
    </location>
</feature>
<feature type="region of interest" description="Disordered" evidence="1">
    <location>
        <begin position="515"/>
        <end position="554"/>
    </location>
</feature>
<name>A0A8H3ECL9_9LECA</name>
<feature type="region of interest" description="Disordered" evidence="1">
    <location>
        <begin position="323"/>
        <end position="356"/>
    </location>
</feature>
<reference evidence="2" key="1">
    <citation type="submission" date="2021-03" db="EMBL/GenBank/DDBJ databases">
        <authorList>
            <person name="Tagirdzhanova G."/>
        </authorList>
    </citation>
    <scope>NUCLEOTIDE SEQUENCE</scope>
</reference>